<protein>
    <submittedName>
        <fullName evidence="2">Uncharacterized protein</fullName>
    </submittedName>
</protein>
<keyword evidence="1" id="KW-0812">Transmembrane</keyword>
<name>X1F4V5_9ZZZZ</name>
<reference evidence="2" key="1">
    <citation type="journal article" date="2014" name="Front. Microbiol.">
        <title>High frequency of phylogenetically diverse reductive dehalogenase-homologous genes in deep subseafloor sedimentary metagenomes.</title>
        <authorList>
            <person name="Kawai M."/>
            <person name="Futagami T."/>
            <person name="Toyoda A."/>
            <person name="Takaki Y."/>
            <person name="Nishi S."/>
            <person name="Hori S."/>
            <person name="Arai W."/>
            <person name="Tsubouchi T."/>
            <person name="Morono Y."/>
            <person name="Uchiyama I."/>
            <person name="Ito T."/>
            <person name="Fujiyama A."/>
            <person name="Inagaki F."/>
            <person name="Takami H."/>
        </authorList>
    </citation>
    <scope>NUCLEOTIDE SEQUENCE</scope>
    <source>
        <strain evidence="2">Expedition CK06-06</strain>
    </source>
</reference>
<keyword evidence="1" id="KW-1133">Transmembrane helix</keyword>
<evidence type="ECO:0000313" key="2">
    <source>
        <dbReference type="EMBL" id="GAH24419.1"/>
    </source>
</evidence>
<sequence length="56" mass="6377">MADLLMQSVQLQYGWLFLIIGAVLIIATATIKGGEINKKVNEKVIIIDIKMKFWKK</sequence>
<organism evidence="2">
    <name type="scientific">marine sediment metagenome</name>
    <dbReference type="NCBI Taxonomy" id="412755"/>
    <lineage>
        <taxon>unclassified sequences</taxon>
        <taxon>metagenomes</taxon>
        <taxon>ecological metagenomes</taxon>
    </lineage>
</organism>
<keyword evidence="1" id="KW-0472">Membrane</keyword>
<proteinExistence type="predicted"/>
<evidence type="ECO:0000256" key="1">
    <source>
        <dbReference type="SAM" id="Phobius"/>
    </source>
</evidence>
<gene>
    <name evidence="2" type="ORF">S03H2_05166</name>
</gene>
<accession>X1F4V5</accession>
<dbReference type="AlphaFoldDB" id="X1F4V5"/>
<dbReference type="EMBL" id="BARU01002127">
    <property type="protein sequence ID" value="GAH24419.1"/>
    <property type="molecule type" value="Genomic_DNA"/>
</dbReference>
<feature type="transmembrane region" description="Helical" evidence="1">
    <location>
        <begin position="12"/>
        <end position="31"/>
    </location>
</feature>
<comment type="caution">
    <text evidence="2">The sequence shown here is derived from an EMBL/GenBank/DDBJ whole genome shotgun (WGS) entry which is preliminary data.</text>
</comment>